<dbReference type="Pfam" id="PF09678">
    <property type="entry name" value="Caa3_CtaG"/>
    <property type="match status" value="1"/>
</dbReference>
<sequence>MVGPALALVVASLVALLASLAFGNGATALLLSDPGPVVRYGLPIAKLAVNLGAAGMIGSLVFTLFALSPRPQPVFASFEGVRTLGFSAGAGSATELRTEFTLALDLAAASAAIVAAASAITGFFTFLSVTQTRLSFDHDFGTKLSYFLSSIPVGQAWLLTTLLGAVTTVLCFAVRNQTALVFVTAIALLALLPMAQQGHAAGSSGHDAAVTALGLHLVFAAVWLGGLATLVVLRPLLSGPRLLAVLERYSSLALVSFVVVAASGYLSAELRLGTLDNVLTPYGILVLVKVAALVVLGVFGALQRRVLIARLRVSGPGHSGSLWWLVGTELAVMGIASGVAAALARTATPVSQVAASQLSNPTPAQLLTGEQLPPPASATTFLALWNVDLVWLLVCAFGTVWYLGGVVRLRRRGDQWPVHRTILWVAGMILLAYTTNGGVNAYEKYLFSAHMLAHMILTMAVPLLLVPAAPVTLLARAVVRRTDGSRGPREWALRAVHSRFATVVSNPIVAAVLFVGSLWGFYYSPLFRWATTDHIGHEWMIVHFLITGYLFVSVLIGVDPTAHRVPYPLRLLLLLATMAFHAFFGLALMTGEGLLLADWYGAMGWGTSALADQQAGGGIAWSVGEIPTVVLAIVVAMMWSRSDERETTRRDRQADRTDDAELAAYNAQLAALNKRH</sequence>
<feature type="domain" description="Copper resistance protein D" evidence="7">
    <location>
        <begin position="244"/>
        <end position="343"/>
    </location>
</feature>
<feature type="transmembrane region" description="Helical" evidence="6">
    <location>
        <begin position="570"/>
        <end position="589"/>
    </location>
</feature>
<evidence type="ECO:0000256" key="3">
    <source>
        <dbReference type="ARBA" id="ARBA00022692"/>
    </source>
</evidence>
<dbReference type="EMBL" id="LBFI01000024">
    <property type="protein sequence ID" value="KKM46407.1"/>
    <property type="molecule type" value="Genomic_DNA"/>
</dbReference>
<dbReference type="Pfam" id="PF05425">
    <property type="entry name" value="CopD"/>
    <property type="match status" value="1"/>
</dbReference>
<name>A0A0C5BJ03_9MICO</name>
<keyword evidence="5 6" id="KW-0472">Membrane</keyword>
<feature type="transmembrane region" description="Helical" evidence="6">
    <location>
        <begin position="215"/>
        <end position="237"/>
    </location>
</feature>
<feature type="transmembrane region" description="Helical" evidence="6">
    <location>
        <begin position="619"/>
        <end position="640"/>
    </location>
</feature>
<feature type="transmembrane region" description="Helical" evidence="6">
    <location>
        <begin position="147"/>
        <end position="172"/>
    </location>
</feature>
<protein>
    <submittedName>
        <fullName evidence="8">Copper transporter</fullName>
    </submittedName>
</protein>
<keyword evidence="3 6" id="KW-0812">Transmembrane</keyword>
<dbReference type="InterPro" id="IPR008457">
    <property type="entry name" value="Cu-R_CopD_dom"/>
</dbReference>
<evidence type="ECO:0000256" key="1">
    <source>
        <dbReference type="ARBA" id="ARBA00004651"/>
    </source>
</evidence>
<proteinExistence type="predicted"/>
<feature type="transmembrane region" description="Helical" evidence="6">
    <location>
        <begin position="500"/>
        <end position="519"/>
    </location>
</feature>
<feature type="transmembrane region" description="Helical" evidence="6">
    <location>
        <begin position="421"/>
        <end position="439"/>
    </location>
</feature>
<feature type="transmembrane region" description="Helical" evidence="6">
    <location>
        <begin position="539"/>
        <end position="558"/>
    </location>
</feature>
<keyword evidence="10" id="KW-1185">Reference proteome</keyword>
<feature type="transmembrane region" description="Helical" evidence="6">
    <location>
        <begin position="106"/>
        <end position="127"/>
    </location>
</feature>
<keyword evidence="4 6" id="KW-1133">Transmembrane helix</keyword>
<dbReference type="PANTHER" id="PTHR34820:SF4">
    <property type="entry name" value="INNER MEMBRANE PROTEIN YEBZ"/>
    <property type="match status" value="1"/>
</dbReference>
<dbReference type="InterPro" id="IPR019108">
    <property type="entry name" value="Caa3_assmbl_CtaG-rel"/>
</dbReference>
<dbReference type="Proteomes" id="UP000052979">
    <property type="component" value="Unassembled WGS sequence"/>
</dbReference>
<dbReference type="PANTHER" id="PTHR34820">
    <property type="entry name" value="INNER MEMBRANE PROTEIN YEBZ"/>
    <property type="match status" value="1"/>
</dbReference>
<dbReference type="AlphaFoldDB" id="A0A0C5BJ03"/>
<evidence type="ECO:0000313" key="11">
    <source>
        <dbReference type="Proteomes" id="UP000237966"/>
    </source>
</evidence>
<accession>A0A0C5BJ03</accession>
<feature type="transmembrane region" description="Helical" evidence="6">
    <location>
        <begin position="451"/>
        <end position="479"/>
    </location>
</feature>
<dbReference type="PATRIC" id="fig|145458.7.peg.434"/>
<organism evidence="8 10">
    <name type="scientific">Rathayibacter toxicus</name>
    <dbReference type="NCBI Taxonomy" id="145458"/>
    <lineage>
        <taxon>Bacteria</taxon>
        <taxon>Bacillati</taxon>
        <taxon>Actinomycetota</taxon>
        <taxon>Actinomycetes</taxon>
        <taxon>Micrococcales</taxon>
        <taxon>Microbacteriaceae</taxon>
        <taxon>Rathayibacter</taxon>
    </lineage>
</organism>
<evidence type="ECO:0000256" key="6">
    <source>
        <dbReference type="SAM" id="Phobius"/>
    </source>
</evidence>
<evidence type="ECO:0000256" key="4">
    <source>
        <dbReference type="ARBA" id="ARBA00022989"/>
    </source>
</evidence>
<dbReference type="eggNOG" id="COG3336">
    <property type="taxonomic scope" value="Bacteria"/>
</dbReference>
<feature type="transmembrane region" description="Helical" evidence="6">
    <location>
        <begin position="179"/>
        <end position="195"/>
    </location>
</feature>
<evidence type="ECO:0000313" key="8">
    <source>
        <dbReference type="EMBL" id="KKM46407.1"/>
    </source>
</evidence>
<reference evidence="8 10" key="1">
    <citation type="submission" date="2015-04" db="EMBL/GenBank/DDBJ databases">
        <title>Draft genome sequence of Rathayibacter toxicus strain FH-142 (AKA 70134 or CS 32), a Western Australian isolate.</title>
        <authorList>
            <consortium name="Consortium for Microbial Forensics and Genomics (microFORGE)"/>
            <person name="Knight B.M."/>
            <person name="Roberts D.P."/>
            <person name="Lin D."/>
            <person name="Hari K."/>
            <person name="Fletcher J."/>
            <person name="Melcher U."/>
            <person name="Blagden T."/>
            <person name="Luster D.G."/>
            <person name="Sechler A.J."/>
            <person name="Schneider W.L."/>
            <person name="Winegar R.A."/>
        </authorList>
    </citation>
    <scope>NUCLEOTIDE SEQUENCE [LARGE SCALE GENOMIC DNA]</scope>
    <source>
        <strain evidence="8 10">FH142</strain>
    </source>
</reference>
<dbReference type="GO" id="GO:0005886">
    <property type="term" value="C:plasma membrane"/>
    <property type="evidence" value="ECO:0007669"/>
    <property type="project" value="UniProtKB-SubCell"/>
</dbReference>
<dbReference type="STRING" id="145458.APU90_04675"/>
<feature type="transmembrane region" description="Helical" evidence="6">
    <location>
        <begin position="249"/>
        <end position="268"/>
    </location>
</feature>
<comment type="caution">
    <text evidence="8">The sequence shown here is derived from an EMBL/GenBank/DDBJ whole genome shotgun (WGS) entry which is preliminary data.</text>
</comment>
<feature type="transmembrane region" description="Helical" evidence="6">
    <location>
        <begin position="389"/>
        <end position="409"/>
    </location>
</feature>
<evidence type="ECO:0000313" key="9">
    <source>
        <dbReference type="EMBL" id="PPI16559.1"/>
    </source>
</evidence>
<comment type="subcellular location">
    <subcellularLocation>
        <location evidence="1">Cell membrane</location>
        <topology evidence="1">Multi-pass membrane protein</topology>
    </subcellularLocation>
</comment>
<dbReference type="OrthoDB" id="5241646at2"/>
<dbReference type="eggNOG" id="COG1276">
    <property type="taxonomic scope" value="Bacteria"/>
</dbReference>
<evidence type="ECO:0000313" key="10">
    <source>
        <dbReference type="Proteomes" id="UP000052979"/>
    </source>
</evidence>
<evidence type="ECO:0000256" key="5">
    <source>
        <dbReference type="ARBA" id="ARBA00023136"/>
    </source>
</evidence>
<gene>
    <name evidence="9" type="ORF">C5C51_01575</name>
    <name evidence="8" type="ORF">VT73_02820</name>
</gene>
<feature type="transmembrane region" description="Helical" evidence="6">
    <location>
        <begin position="280"/>
        <end position="302"/>
    </location>
</feature>
<dbReference type="KEGG" id="rtx:TI83_01810"/>
<keyword evidence="2" id="KW-1003">Cell membrane</keyword>
<dbReference type="GO" id="GO:0006825">
    <property type="term" value="P:copper ion transport"/>
    <property type="evidence" value="ECO:0007669"/>
    <property type="project" value="InterPro"/>
</dbReference>
<feature type="transmembrane region" description="Helical" evidence="6">
    <location>
        <begin position="47"/>
        <end position="67"/>
    </location>
</feature>
<dbReference type="InterPro" id="IPR032694">
    <property type="entry name" value="CopC/D"/>
</dbReference>
<dbReference type="KEGG" id="rtc:APU90_04675"/>
<reference evidence="9 11" key="2">
    <citation type="submission" date="2018-02" db="EMBL/GenBank/DDBJ databases">
        <title>Bacteriophage NCPPB3778 and a type I-E CRISPR drive the evolution of the US Biological Select Agent, Rathayibacter toxicus.</title>
        <authorList>
            <person name="Davis E.W.II."/>
            <person name="Tabima J.F."/>
            <person name="Weisberg A.J."/>
            <person name="Lopes L.D."/>
            <person name="Wiseman M.S."/>
            <person name="Wiseman M.S."/>
            <person name="Pupko T."/>
            <person name="Belcher M.S."/>
            <person name="Sechler A.J."/>
            <person name="Tancos M.A."/>
            <person name="Schroeder B.K."/>
            <person name="Murray T.D."/>
            <person name="Luster D.G."/>
            <person name="Schneider W.L."/>
            <person name="Rogers E."/>
            <person name="Andreote F.D."/>
            <person name="Grunwald N.J."/>
            <person name="Putnam M.L."/>
            <person name="Chang J.H."/>
        </authorList>
    </citation>
    <scope>NUCLEOTIDE SEQUENCE [LARGE SCALE GENOMIC DNA]</scope>
    <source>
        <strain evidence="9 11">FH99</strain>
    </source>
</reference>
<dbReference type="EMBL" id="PSWU01000004">
    <property type="protein sequence ID" value="PPI16559.1"/>
    <property type="molecule type" value="Genomic_DNA"/>
</dbReference>
<evidence type="ECO:0000259" key="7">
    <source>
        <dbReference type="Pfam" id="PF05425"/>
    </source>
</evidence>
<dbReference type="Proteomes" id="UP000237966">
    <property type="component" value="Unassembled WGS sequence"/>
</dbReference>
<feature type="transmembrane region" description="Helical" evidence="6">
    <location>
        <begin position="322"/>
        <end position="344"/>
    </location>
</feature>
<evidence type="ECO:0000256" key="2">
    <source>
        <dbReference type="ARBA" id="ARBA00022475"/>
    </source>
</evidence>